<gene>
    <name evidence="1" type="ORF">F4820DRAFT_424895</name>
</gene>
<organism evidence="1 2">
    <name type="scientific">Hypoxylon rubiginosum</name>
    <dbReference type="NCBI Taxonomy" id="110542"/>
    <lineage>
        <taxon>Eukaryota</taxon>
        <taxon>Fungi</taxon>
        <taxon>Dikarya</taxon>
        <taxon>Ascomycota</taxon>
        <taxon>Pezizomycotina</taxon>
        <taxon>Sordariomycetes</taxon>
        <taxon>Xylariomycetidae</taxon>
        <taxon>Xylariales</taxon>
        <taxon>Hypoxylaceae</taxon>
        <taxon>Hypoxylon</taxon>
    </lineage>
</organism>
<sequence>MRGITASGVLAALLSSSATTYAALTQVSNWGENPTSLDMAVYMPSKLAEKPAIVLALHYCGGTGPAYYQMANYDRYADAQGFIVIYPSTKKDSNCWDVASTKTLTNNGGGDSTGLVNMVKYLIKTYNADPTKIYATGSSSGCMMTNVLLAVYPDVFAAGSCYSGVAAGCLAGSPGSSPQSADPKCASGQNVKTGAEWATQVKAMYPSFNGSYPRMQTLHGTADHFVEYYNLAEQLKEWSALLGAEFSQNVTNTPQSGYTKMVYGDGTKLVGYSAANVGHTVPVHPDLDMAWFGLA</sequence>
<evidence type="ECO:0000313" key="1">
    <source>
        <dbReference type="EMBL" id="KAI4864069.1"/>
    </source>
</evidence>
<proteinExistence type="predicted"/>
<dbReference type="Proteomes" id="UP001497700">
    <property type="component" value="Unassembled WGS sequence"/>
</dbReference>
<dbReference type="EMBL" id="MU393492">
    <property type="protein sequence ID" value="KAI4864069.1"/>
    <property type="molecule type" value="Genomic_DNA"/>
</dbReference>
<evidence type="ECO:0000313" key="2">
    <source>
        <dbReference type="Proteomes" id="UP001497700"/>
    </source>
</evidence>
<accession>A0ACB9YXB4</accession>
<name>A0ACB9YXB4_9PEZI</name>
<keyword evidence="2" id="KW-1185">Reference proteome</keyword>
<protein>
    <submittedName>
        <fullName evidence="1">Carbohydrate esterase family 1 protein</fullName>
    </submittedName>
</protein>
<reference evidence="1 2" key="1">
    <citation type="journal article" date="2022" name="New Phytol.">
        <title>Ecological generalism drives hyperdiversity of secondary metabolite gene clusters in xylarialean endophytes.</title>
        <authorList>
            <person name="Franco M.E.E."/>
            <person name="Wisecaver J.H."/>
            <person name="Arnold A.E."/>
            <person name="Ju Y.M."/>
            <person name="Slot J.C."/>
            <person name="Ahrendt S."/>
            <person name="Moore L.P."/>
            <person name="Eastman K.E."/>
            <person name="Scott K."/>
            <person name="Konkel Z."/>
            <person name="Mondo S.J."/>
            <person name="Kuo A."/>
            <person name="Hayes R.D."/>
            <person name="Haridas S."/>
            <person name="Andreopoulos B."/>
            <person name="Riley R."/>
            <person name="LaButti K."/>
            <person name="Pangilinan J."/>
            <person name="Lipzen A."/>
            <person name="Amirebrahimi M."/>
            <person name="Yan J."/>
            <person name="Adam C."/>
            <person name="Keymanesh K."/>
            <person name="Ng V."/>
            <person name="Louie K."/>
            <person name="Northen T."/>
            <person name="Drula E."/>
            <person name="Henrissat B."/>
            <person name="Hsieh H.M."/>
            <person name="Youens-Clark K."/>
            <person name="Lutzoni F."/>
            <person name="Miadlikowska J."/>
            <person name="Eastwood D.C."/>
            <person name="Hamelin R.C."/>
            <person name="Grigoriev I.V."/>
            <person name="U'Ren J.M."/>
        </authorList>
    </citation>
    <scope>NUCLEOTIDE SEQUENCE [LARGE SCALE GENOMIC DNA]</scope>
    <source>
        <strain evidence="1 2">CBS 119005</strain>
    </source>
</reference>
<comment type="caution">
    <text evidence="1">The sequence shown here is derived from an EMBL/GenBank/DDBJ whole genome shotgun (WGS) entry which is preliminary data.</text>
</comment>